<dbReference type="RefSeq" id="WP_033100531.1">
    <property type="nucleotide sequence ID" value="NZ_JACEIP010000003.1"/>
</dbReference>
<evidence type="ECO:0000313" key="2">
    <source>
        <dbReference type="EMBL" id="MBA4541991.1"/>
    </source>
</evidence>
<name>A0A7W1X8H7_9BACL</name>
<dbReference type="OrthoDB" id="2939174at2"/>
<dbReference type="Proteomes" id="UP000530514">
    <property type="component" value="Unassembled WGS sequence"/>
</dbReference>
<reference evidence="2 3" key="1">
    <citation type="submission" date="2020-07" db="EMBL/GenBank/DDBJ databases">
        <authorList>
            <person name="Feng H."/>
        </authorList>
    </citation>
    <scope>NUCLEOTIDE SEQUENCE [LARGE SCALE GENOMIC DNA]</scope>
    <source>
        <strain evidence="3">s-11</strain>
    </source>
</reference>
<proteinExistence type="predicted"/>
<keyword evidence="3" id="KW-1185">Reference proteome</keyword>
<organism evidence="2 3">
    <name type="scientific">Thermoactinomyces daqus</name>
    <dbReference type="NCBI Taxonomy" id="1329516"/>
    <lineage>
        <taxon>Bacteria</taxon>
        <taxon>Bacillati</taxon>
        <taxon>Bacillota</taxon>
        <taxon>Bacilli</taxon>
        <taxon>Bacillales</taxon>
        <taxon>Thermoactinomycetaceae</taxon>
        <taxon>Thermoactinomyces</taxon>
    </lineage>
</organism>
<comment type="caution">
    <text evidence="2">The sequence shown here is derived from an EMBL/GenBank/DDBJ whole genome shotgun (WGS) entry which is preliminary data.</text>
</comment>
<protein>
    <submittedName>
        <fullName evidence="2">SocA family protein</fullName>
    </submittedName>
</protein>
<accession>A0A7W1X8H7</accession>
<dbReference type="AlphaFoldDB" id="A0A7W1X8H7"/>
<gene>
    <name evidence="2" type="ORF">H1164_03615</name>
</gene>
<dbReference type="InterPro" id="IPR025272">
    <property type="entry name" value="SocA_Panacea"/>
</dbReference>
<dbReference type="Pfam" id="PF13274">
    <property type="entry name" value="SocA_Panacea"/>
    <property type="match status" value="1"/>
</dbReference>
<feature type="domain" description="Antitoxin SocA-like Panacea" evidence="1">
    <location>
        <begin position="25"/>
        <end position="133"/>
    </location>
</feature>
<dbReference type="EMBL" id="JACEIP010000003">
    <property type="protein sequence ID" value="MBA4541991.1"/>
    <property type="molecule type" value="Genomic_DNA"/>
</dbReference>
<sequence>MDNNLKKLLVYFLKNAPVGMSRTSLVKFVYLFEYYYRNKYGKHFTETQFIRYNYGPFDQKVVDTVSELTTEGIVNVVNGYYMDSVTYEYTLNTQSEYEAYDELTGQERFIADVLISKLSNLTATEIADFSYSTPPMLEILELEKKYDSRLYGRRLNMTKTSPVYRPSKKRLIAARKRLAQRDKTRGTKEERALYRLELYHEFQDLRDQVNKVFAELEEEYR</sequence>
<evidence type="ECO:0000259" key="1">
    <source>
        <dbReference type="Pfam" id="PF13274"/>
    </source>
</evidence>
<evidence type="ECO:0000313" key="3">
    <source>
        <dbReference type="Proteomes" id="UP000530514"/>
    </source>
</evidence>